<keyword evidence="5 7" id="KW-0472">Membrane</keyword>
<feature type="compositionally biased region" description="Pro residues" evidence="6">
    <location>
        <begin position="238"/>
        <end position="249"/>
    </location>
</feature>
<feature type="transmembrane region" description="Helical" evidence="7">
    <location>
        <begin position="817"/>
        <end position="842"/>
    </location>
</feature>
<dbReference type="PROSITE" id="PS51384">
    <property type="entry name" value="FAD_FR"/>
    <property type="match status" value="1"/>
</dbReference>
<keyword evidence="3 7" id="KW-1133">Transmembrane helix</keyword>
<dbReference type="InterPro" id="IPR050369">
    <property type="entry name" value="RBOH/FRE"/>
</dbReference>
<feature type="transmembrane region" description="Helical" evidence="7">
    <location>
        <begin position="156"/>
        <end position="176"/>
    </location>
</feature>
<feature type="transmembrane region" description="Helical" evidence="7">
    <location>
        <begin position="367"/>
        <end position="387"/>
    </location>
</feature>
<feature type="transmembrane region" description="Helical" evidence="7">
    <location>
        <begin position="903"/>
        <end position="928"/>
    </location>
</feature>
<feature type="transmembrane region" description="Helical" evidence="7">
    <location>
        <begin position="326"/>
        <end position="347"/>
    </location>
</feature>
<keyword evidence="4" id="KW-0560">Oxidoreductase</keyword>
<evidence type="ECO:0000256" key="6">
    <source>
        <dbReference type="SAM" id="MobiDB-lite"/>
    </source>
</evidence>
<evidence type="ECO:0000256" key="7">
    <source>
        <dbReference type="SAM" id="Phobius"/>
    </source>
</evidence>
<dbReference type="PANTHER" id="PTHR11972:SF69">
    <property type="entry name" value="FERRIC REDUCTION OXIDASE 6-RELATED"/>
    <property type="match status" value="1"/>
</dbReference>
<feature type="compositionally biased region" description="Pro residues" evidence="6">
    <location>
        <begin position="189"/>
        <end position="201"/>
    </location>
</feature>
<dbReference type="SUPFAM" id="SSF52343">
    <property type="entry name" value="Ferredoxin reductase-like, C-terminal NADP-linked domain"/>
    <property type="match status" value="1"/>
</dbReference>
<dbReference type="AlphaFoldDB" id="A0A835WQS8"/>
<dbReference type="Pfam" id="PF01794">
    <property type="entry name" value="Ferric_reduct"/>
    <property type="match status" value="1"/>
</dbReference>
<evidence type="ECO:0000313" key="10">
    <source>
        <dbReference type="Proteomes" id="UP000613740"/>
    </source>
</evidence>
<accession>A0A835WQS8</accession>
<feature type="transmembrane region" description="Helical" evidence="7">
    <location>
        <begin position="82"/>
        <end position="106"/>
    </location>
</feature>
<dbReference type="SFLD" id="SFLDG01168">
    <property type="entry name" value="Ferric_reductase_subgroup_(FRE"/>
    <property type="match status" value="1"/>
</dbReference>
<protein>
    <recommendedName>
        <fullName evidence="8">FAD-binding FR-type domain-containing protein</fullName>
    </recommendedName>
</protein>
<dbReference type="OrthoDB" id="167398at2759"/>
<evidence type="ECO:0000256" key="2">
    <source>
        <dbReference type="ARBA" id="ARBA00022692"/>
    </source>
</evidence>
<feature type="transmembrane region" description="Helical" evidence="7">
    <location>
        <begin position="862"/>
        <end position="882"/>
    </location>
</feature>
<dbReference type="InterPro" id="IPR013130">
    <property type="entry name" value="Fe3_Rdtase_TM_dom"/>
</dbReference>
<proteinExistence type="predicted"/>
<keyword evidence="10" id="KW-1185">Reference proteome</keyword>
<feature type="region of interest" description="Disordered" evidence="6">
    <location>
        <begin position="943"/>
        <end position="966"/>
    </location>
</feature>
<dbReference type="GO" id="GO:0016491">
    <property type="term" value="F:oxidoreductase activity"/>
    <property type="evidence" value="ECO:0007669"/>
    <property type="project" value="UniProtKB-KW"/>
</dbReference>
<organism evidence="9 10">
    <name type="scientific">Chlamydomonas schloesseri</name>
    <dbReference type="NCBI Taxonomy" id="2026947"/>
    <lineage>
        <taxon>Eukaryota</taxon>
        <taxon>Viridiplantae</taxon>
        <taxon>Chlorophyta</taxon>
        <taxon>core chlorophytes</taxon>
        <taxon>Chlorophyceae</taxon>
        <taxon>CS clade</taxon>
        <taxon>Chlamydomonadales</taxon>
        <taxon>Chlamydomonadaceae</taxon>
        <taxon>Chlamydomonas</taxon>
    </lineage>
</organism>
<keyword evidence="2 7" id="KW-0812">Transmembrane</keyword>
<comment type="subcellular location">
    <subcellularLocation>
        <location evidence="1">Membrane</location>
        <topology evidence="1">Multi-pass membrane protein</topology>
    </subcellularLocation>
</comment>
<feature type="region of interest" description="Disordered" evidence="6">
    <location>
        <begin position="233"/>
        <end position="267"/>
    </location>
</feature>
<feature type="region of interest" description="Disordered" evidence="6">
    <location>
        <begin position="187"/>
        <end position="215"/>
    </location>
</feature>
<evidence type="ECO:0000313" key="9">
    <source>
        <dbReference type="EMBL" id="KAG2452202.1"/>
    </source>
</evidence>
<dbReference type="Proteomes" id="UP000613740">
    <property type="component" value="Unassembled WGS sequence"/>
</dbReference>
<dbReference type="CDD" id="cd06186">
    <property type="entry name" value="NOX_Duox_like_FAD_NADP"/>
    <property type="match status" value="1"/>
</dbReference>
<feature type="compositionally biased region" description="Low complexity" evidence="6">
    <location>
        <begin position="956"/>
        <end position="966"/>
    </location>
</feature>
<evidence type="ECO:0000256" key="4">
    <source>
        <dbReference type="ARBA" id="ARBA00023002"/>
    </source>
</evidence>
<dbReference type="PANTHER" id="PTHR11972">
    <property type="entry name" value="NADPH OXIDASE"/>
    <property type="match status" value="1"/>
</dbReference>
<evidence type="ECO:0000259" key="8">
    <source>
        <dbReference type="PROSITE" id="PS51384"/>
    </source>
</evidence>
<evidence type="ECO:0000256" key="5">
    <source>
        <dbReference type="ARBA" id="ARBA00023136"/>
    </source>
</evidence>
<dbReference type="Pfam" id="PF08022">
    <property type="entry name" value="FAD_binding_8"/>
    <property type="match status" value="1"/>
</dbReference>
<name>A0A835WQS8_9CHLO</name>
<feature type="transmembrane region" description="Helical" evidence="7">
    <location>
        <begin position="21"/>
        <end position="40"/>
    </location>
</feature>
<dbReference type="GO" id="GO:0005886">
    <property type="term" value="C:plasma membrane"/>
    <property type="evidence" value="ECO:0007669"/>
    <property type="project" value="TreeGrafter"/>
</dbReference>
<dbReference type="SFLD" id="SFLDS00052">
    <property type="entry name" value="Ferric_Reductase_Domain"/>
    <property type="match status" value="1"/>
</dbReference>
<sequence>MAAASGWAARGNAALCVSASLFFRLLILAGCVTFAFFWCVTPTRWYLVREAEFVVWRNSLILPYTFINGTTGRTTPLLSGTISWLVIWQWTTTLAVALGAAGLLWLSCLTVSSSASSKPSSLGRALRKALARVRRVLNHPVPPGGLWRSLLGPGGLSVLDLFLILFWFAIHAMWMYEMTMRILDNRRANPPPPKPRSPPPVFKAAPANTTTSSPKPAAARLLLTATHSRMLLQSQSPSPAPPASRPPPANGTTKAANGTVKAASPPPAAVKKLKPLPEVVQDSVAKYAGWVGRLDILIMFFPLPRCNFLHWLLGSDFPTLIKYHRWLGHGTLLVYSIHGITYMSTWAKAGTLTTMLNWGMNAGVNRLSGLIALCGGWQLWVTAIPFVRRRFFNLFYISHILGAIIFLLFGMMHRKDVATWIMPGIFLYLLDVTLRTIQQCFNATRVSLVSPEAVAHAKRTGGSGAVPQGVAASLSRDGGVLTLTIPCDQSMTWCGGDTVFLNVPSVSWWQWHPFTLANASATFDHPAAAATAAADPASTASKTAGLPFSQHSTTSSSDVSAAAAAAAAAAAGQPRERYMQVHIKKYNAWTRSLMKQLEATRGAASSSLALYVSGPYHPPTLTGSNSYSRRLVQGFRRHIFIAGGIGVTPALGMLQELIAARRAATSAINDADEASHRRERVTFVWVSRSADELEAVLPAEVLEEANRGKDGWLDMQLYITGNSGKTAAAVALDVAADATTTTDGSKQAAEASPSSKLANLPRAFSRSFATFSRATVSSIKSLHRSGTSGSVTSGDEGSAGGLVARLVRRGVFGFRSLWDVVAAVLFLPGYLLVLAAGGVRWAACGGVKARPLAHPYLAGGPLVWAAAVVLCFAGGFGGLITAQSYDGYISRTVAVRYDFSYVGMLQFAALGVGAVLGPALLALVMHGVCRLLSLKRSSAASPAATGSASGKQQRASSSGSDSSPGDSMIGTAAAIDTIASSGANSKQQQASVATAPVPTAAAYISAGRPDLKTILTHAAAPYAAADDEGFTTAAAAAAAADDEAVGVFVAGPARLVAAVADTCAEVNGFWAPLFCCGARGGLAFLELHTLTHEL</sequence>
<comment type="caution">
    <text evidence="9">The sequence shown here is derived from an EMBL/GenBank/DDBJ whole genome shotgun (WGS) entry which is preliminary data.</text>
</comment>
<evidence type="ECO:0000256" key="3">
    <source>
        <dbReference type="ARBA" id="ARBA00022989"/>
    </source>
</evidence>
<feature type="transmembrane region" description="Helical" evidence="7">
    <location>
        <begin position="394"/>
        <end position="411"/>
    </location>
</feature>
<evidence type="ECO:0000256" key="1">
    <source>
        <dbReference type="ARBA" id="ARBA00004141"/>
    </source>
</evidence>
<dbReference type="InterPro" id="IPR013121">
    <property type="entry name" value="Fe_red_NAD-bd_6"/>
</dbReference>
<dbReference type="InterPro" id="IPR039261">
    <property type="entry name" value="FNR_nucleotide-bd"/>
</dbReference>
<dbReference type="InterPro" id="IPR017927">
    <property type="entry name" value="FAD-bd_FR_type"/>
</dbReference>
<gene>
    <name evidence="9" type="ORF">HYH02_003233</name>
</gene>
<reference evidence="9" key="1">
    <citation type="journal article" date="2020" name="bioRxiv">
        <title>Comparative genomics of Chlamydomonas.</title>
        <authorList>
            <person name="Craig R.J."/>
            <person name="Hasan A.R."/>
            <person name="Ness R.W."/>
            <person name="Keightley P.D."/>
        </authorList>
    </citation>
    <scope>NUCLEOTIDE SEQUENCE</scope>
    <source>
        <strain evidence="9">CCAP 11/173</strain>
    </source>
</reference>
<feature type="domain" description="FAD-binding FR-type" evidence="8">
    <location>
        <begin position="422"/>
        <end position="622"/>
    </location>
</feature>
<dbReference type="Gene3D" id="3.40.50.80">
    <property type="entry name" value="Nucleotide-binding domain of ferredoxin-NADP reductase (FNR) module"/>
    <property type="match status" value="2"/>
</dbReference>
<dbReference type="Pfam" id="PF08030">
    <property type="entry name" value="NAD_binding_6"/>
    <property type="match status" value="1"/>
</dbReference>
<dbReference type="EMBL" id="JAEHOD010000006">
    <property type="protein sequence ID" value="KAG2452202.1"/>
    <property type="molecule type" value="Genomic_DNA"/>
</dbReference>
<dbReference type="InterPro" id="IPR013112">
    <property type="entry name" value="FAD-bd_8"/>
</dbReference>